<dbReference type="PANTHER" id="PTHR23152">
    <property type="entry name" value="2-OXOGLUTARATE DEHYDROGENASE"/>
    <property type="match status" value="1"/>
</dbReference>
<dbReference type="GO" id="GO:0045252">
    <property type="term" value="C:oxoglutarate dehydrogenase complex"/>
    <property type="evidence" value="ECO:0007669"/>
    <property type="project" value="TreeGrafter"/>
</dbReference>
<organism evidence="9 10">
    <name type="scientific">Perspicuibacillus lycopersici</name>
    <dbReference type="NCBI Taxonomy" id="1325689"/>
    <lineage>
        <taxon>Bacteria</taxon>
        <taxon>Bacillati</taxon>
        <taxon>Bacillota</taxon>
        <taxon>Bacilli</taxon>
        <taxon>Bacillales</taxon>
        <taxon>Bacillaceae</taxon>
        <taxon>Perspicuibacillus</taxon>
    </lineage>
</organism>
<protein>
    <recommendedName>
        <fullName evidence="6">2-oxoglutarate dehydrogenase E1 component</fullName>
        <ecNumber evidence="6">1.2.4.2</ecNumber>
    </recommendedName>
    <alternativeName>
        <fullName evidence="6">Alpha-ketoglutarate dehydrogenase</fullName>
    </alternativeName>
</protein>
<dbReference type="NCBIfam" id="NF006914">
    <property type="entry name" value="PRK09404.1"/>
    <property type="match status" value="1"/>
</dbReference>
<dbReference type="EMBL" id="JAOUSF010000002">
    <property type="protein sequence ID" value="MCU9613005.1"/>
    <property type="molecule type" value="Genomic_DNA"/>
</dbReference>
<dbReference type="NCBIfam" id="NF008907">
    <property type="entry name" value="PRK12270.1"/>
    <property type="match status" value="1"/>
</dbReference>
<keyword evidence="2 6" id="KW-0560">Oxidoreductase</keyword>
<evidence type="ECO:0000256" key="3">
    <source>
        <dbReference type="ARBA" id="ARBA00023052"/>
    </source>
</evidence>
<accession>A0AAE3IVT8</accession>
<evidence type="ECO:0000256" key="7">
    <source>
        <dbReference type="SAM" id="MobiDB-lite"/>
    </source>
</evidence>
<comment type="catalytic activity">
    <reaction evidence="5 6">
        <text>N(6)-[(R)-lipoyl]-L-lysyl-[protein] + 2-oxoglutarate + H(+) = N(6)-[(R)-S(8)-succinyldihydrolipoyl]-L-lysyl-[protein] + CO2</text>
        <dbReference type="Rhea" id="RHEA:12188"/>
        <dbReference type="Rhea" id="RHEA-COMP:10474"/>
        <dbReference type="Rhea" id="RHEA-COMP:20092"/>
        <dbReference type="ChEBI" id="CHEBI:15378"/>
        <dbReference type="ChEBI" id="CHEBI:16526"/>
        <dbReference type="ChEBI" id="CHEBI:16810"/>
        <dbReference type="ChEBI" id="CHEBI:83099"/>
        <dbReference type="ChEBI" id="CHEBI:83120"/>
        <dbReference type="EC" id="1.2.4.2"/>
    </reaction>
</comment>
<comment type="similarity">
    <text evidence="6">Belongs to the alpha-ketoglutarate dehydrogenase family.</text>
</comment>
<dbReference type="InterPro" id="IPR001017">
    <property type="entry name" value="DH_E1"/>
</dbReference>
<dbReference type="PANTHER" id="PTHR23152:SF4">
    <property type="entry name" value="2-OXOADIPATE DEHYDROGENASE COMPLEX COMPONENT E1"/>
    <property type="match status" value="1"/>
</dbReference>
<evidence type="ECO:0000259" key="8">
    <source>
        <dbReference type="SMART" id="SM00861"/>
    </source>
</evidence>
<dbReference type="InterPro" id="IPR042179">
    <property type="entry name" value="KGD_C_sf"/>
</dbReference>
<dbReference type="Pfam" id="PF00676">
    <property type="entry name" value="E1_dh"/>
    <property type="match status" value="1"/>
</dbReference>
<dbReference type="InterPro" id="IPR031717">
    <property type="entry name" value="ODO-1/KGD_C"/>
</dbReference>
<dbReference type="Gene3D" id="1.10.287.1150">
    <property type="entry name" value="TPP helical domain"/>
    <property type="match status" value="1"/>
</dbReference>
<dbReference type="AlphaFoldDB" id="A0AAE3IVT8"/>
<comment type="function">
    <text evidence="6">E1 component of the 2-oxoglutarate dehydrogenase (OGDH) complex which catalyzes the decarboxylation of 2-oxoglutarate, the first step in the conversion of 2-oxoglutarate to succinyl-CoA and CO(2).</text>
</comment>
<evidence type="ECO:0000313" key="10">
    <source>
        <dbReference type="Proteomes" id="UP001209318"/>
    </source>
</evidence>
<comment type="caution">
    <text evidence="9">The sequence shown here is derived from an EMBL/GenBank/DDBJ whole genome shotgun (WGS) entry which is preliminary data.</text>
</comment>
<dbReference type="InterPro" id="IPR029061">
    <property type="entry name" value="THDP-binding"/>
</dbReference>
<dbReference type="CDD" id="cd02016">
    <property type="entry name" value="TPP_E1_OGDC_like"/>
    <property type="match status" value="1"/>
</dbReference>
<dbReference type="GO" id="GO:0006096">
    <property type="term" value="P:glycolytic process"/>
    <property type="evidence" value="ECO:0007669"/>
    <property type="project" value="UniProtKB-UniRule"/>
</dbReference>
<comment type="cofactor">
    <cofactor evidence="1 6">
        <name>thiamine diphosphate</name>
        <dbReference type="ChEBI" id="CHEBI:58937"/>
    </cofactor>
</comment>
<dbReference type="SUPFAM" id="SSF52518">
    <property type="entry name" value="Thiamin diphosphate-binding fold (THDP-binding)"/>
    <property type="match status" value="2"/>
</dbReference>
<dbReference type="PIRSF" id="PIRSF000157">
    <property type="entry name" value="Oxoglu_dh_E1"/>
    <property type="match status" value="1"/>
</dbReference>
<dbReference type="NCBIfam" id="TIGR00239">
    <property type="entry name" value="2oxo_dh_E1"/>
    <property type="match status" value="1"/>
</dbReference>
<gene>
    <name evidence="6" type="primary">odhA</name>
    <name evidence="9" type="ORF">OEV98_05505</name>
</gene>
<name>A0AAE3IVT8_9BACI</name>
<evidence type="ECO:0000256" key="2">
    <source>
        <dbReference type="ARBA" id="ARBA00023002"/>
    </source>
</evidence>
<evidence type="ECO:0000256" key="6">
    <source>
        <dbReference type="HAMAP-Rule" id="MF_01169"/>
    </source>
</evidence>
<dbReference type="SMART" id="SM00861">
    <property type="entry name" value="Transket_pyr"/>
    <property type="match status" value="1"/>
</dbReference>
<dbReference type="GO" id="GO:0006099">
    <property type="term" value="P:tricarboxylic acid cycle"/>
    <property type="evidence" value="ECO:0007669"/>
    <property type="project" value="TreeGrafter"/>
</dbReference>
<dbReference type="FunFam" id="3.40.50.970:FF:000036">
    <property type="entry name" value="2-oxoglutarate dehydrogenase E1 component"/>
    <property type="match status" value="1"/>
</dbReference>
<dbReference type="GO" id="GO:0004591">
    <property type="term" value="F:oxoglutarate dehydrogenase (succinyl-transferring) activity"/>
    <property type="evidence" value="ECO:0007669"/>
    <property type="project" value="UniProtKB-UniRule"/>
</dbReference>
<dbReference type="InterPro" id="IPR011603">
    <property type="entry name" value="2oxoglutarate_DH_E1"/>
</dbReference>
<dbReference type="InterPro" id="IPR005475">
    <property type="entry name" value="Transketolase-like_Pyr-bd"/>
</dbReference>
<dbReference type="RefSeq" id="WP_263072211.1">
    <property type="nucleotide sequence ID" value="NZ_JAOUSF010000002.1"/>
</dbReference>
<dbReference type="Pfam" id="PF16870">
    <property type="entry name" value="OxoGdeHyase_C"/>
    <property type="match status" value="1"/>
</dbReference>
<dbReference type="Proteomes" id="UP001209318">
    <property type="component" value="Unassembled WGS sequence"/>
</dbReference>
<evidence type="ECO:0000256" key="4">
    <source>
        <dbReference type="ARBA" id="ARBA00023152"/>
    </source>
</evidence>
<dbReference type="Gene3D" id="3.40.50.11610">
    <property type="entry name" value="Multifunctional 2-oxoglutarate metabolism enzyme, C-terminal domain"/>
    <property type="match status" value="1"/>
</dbReference>
<dbReference type="Gene3D" id="3.40.50.970">
    <property type="match status" value="1"/>
</dbReference>
<evidence type="ECO:0000256" key="1">
    <source>
        <dbReference type="ARBA" id="ARBA00001964"/>
    </source>
</evidence>
<proteinExistence type="inferred from homology"/>
<dbReference type="Pfam" id="PF02779">
    <property type="entry name" value="Transket_pyr"/>
    <property type="match status" value="1"/>
</dbReference>
<keyword evidence="10" id="KW-1185">Reference proteome</keyword>
<dbReference type="InterPro" id="IPR023784">
    <property type="entry name" value="2oxoglutarate_DH_E1_bac"/>
</dbReference>
<dbReference type="GO" id="GO:0030976">
    <property type="term" value="F:thiamine pyrophosphate binding"/>
    <property type="evidence" value="ECO:0007669"/>
    <property type="project" value="UniProtKB-UniRule"/>
</dbReference>
<dbReference type="FunFam" id="3.40.50.11610:FF:000002">
    <property type="entry name" value="2-oxoglutarate dehydrogenase E1 component"/>
    <property type="match status" value="1"/>
</dbReference>
<comment type="subunit">
    <text evidence="6">Homodimer. Part of the 2-oxoglutarate dehydrogenase (OGDH) complex composed of E1 (2-oxoglutarate dehydrogenase), E2 (dihydrolipoamide succinyltransferase) and E3 (dihydrolipoamide dehydrogenase); the complex contains multiple copies of the three enzymatic components (E1, E2 and E3).</text>
</comment>
<reference evidence="9" key="1">
    <citation type="submission" date="2022-10" db="EMBL/GenBank/DDBJ databases">
        <title>Description of Fervidibacillus gen. nov. in the family Fervidibacillaceae fam. nov. with two species, Fervidibacillus albus sp. nov., and Fervidibacillus halotolerans sp. nov., isolated from tidal flat sediments.</title>
        <authorList>
            <person name="Kwon K.K."/>
            <person name="Yang S.-H."/>
        </authorList>
    </citation>
    <scope>NUCLEOTIDE SEQUENCE</scope>
    <source>
        <strain evidence="9">JCM 19140</strain>
    </source>
</reference>
<sequence>MTMNASNPWHEFHGPNLGYLLEQYDLYLMNPNDVDESLRELFVKWGAPQADENTGVSTPSPQGLSPSYIVNKMKKLASVLTLAENIRSFGHLEANIFPLEEQAQTNLLTLAHYGLTEADVREIPVELICPDRAGRLADGLAAIEYLKQVYTGTIGYEVEHVDLSERAWLRNKIESDYYNQKFSSDRKTELLKKLYEAEGFEQFIHKTYIGQKRFSVEGLETMVPAVEELVALSAEEKIDNVVIAMAHRGRLNILAHVLQKPYEALFSQFQHSKWEIDDSDYSETVGSTGDVKYHLGAVKRRTINGNTVTVTLANNPSHLEFSGTVAEGYARAAQDDRSQKGYPSQDVTKALPVLIHGDAAFAGQGIVFEILNYAQTKAYYTGGTIHLIANNCIGFTTEMEDSRSTRYSSDPAKGYNIPVFHVNADDPEAAITTMQLAFDYRNTFHKDVLIDLIGYRRLGHNEMDEPRATSPLIYQKVDKHPTITAVYKNKLIAEKSITEEEIQQLEKATTEAFKAAYGKIDKTAEEVPSIAEMQKQGHYEFPTVDTSVDKATLEQINRELLKYPEGFHVFSKLKKILGRRLDVFEKKGKIDWGHGEVLAFATILKDGTPIRITGEDSERGTFSHRNIVLSDEKTGEKYSPLHTISTSNASFAVHNSTLSEAAILGFEYGYNVFAPETLVFWEAQFGDFANGAQVIIDQFIAAGKAKWGQTSGLVMLLPHGYEGQGPEHSSARLERFLQMAAENNWTVANLSSSAQYFHILRRQAALLKTKEIRPLVIMAPKSLLRNQAAGSYIEEFTNGSFQAVIEQPGLGTEPGKVERVVFCTGRLAVEIGGAFDEPKDYPWLDVVRVEELYPFPEKEIQSVLAKYKNLKEVIWVQEEPKNMGAWNYIAPRLQEIVPDSLKVSYIGRPEMSSPSEGDPSIHKKEQQRIISEALTKQAKKIDKETVKS</sequence>
<keyword evidence="4 6" id="KW-0324">Glycolysis</keyword>
<dbReference type="GO" id="GO:0005829">
    <property type="term" value="C:cytosol"/>
    <property type="evidence" value="ECO:0007669"/>
    <property type="project" value="TreeGrafter"/>
</dbReference>
<dbReference type="EC" id="1.2.4.2" evidence="6"/>
<evidence type="ECO:0000256" key="5">
    <source>
        <dbReference type="ARBA" id="ARBA00051911"/>
    </source>
</evidence>
<evidence type="ECO:0000313" key="9">
    <source>
        <dbReference type="EMBL" id="MCU9613005.1"/>
    </source>
</evidence>
<dbReference type="Gene3D" id="3.40.50.12470">
    <property type="match status" value="1"/>
</dbReference>
<feature type="domain" description="Transketolase-like pyrimidine-binding" evidence="8">
    <location>
        <begin position="590"/>
        <end position="786"/>
    </location>
</feature>
<keyword evidence="3 6" id="KW-0786">Thiamine pyrophosphate</keyword>
<dbReference type="HAMAP" id="MF_01169">
    <property type="entry name" value="SucA_OdhA"/>
    <property type="match status" value="1"/>
</dbReference>
<feature type="region of interest" description="Disordered" evidence="7">
    <location>
        <begin position="907"/>
        <end position="927"/>
    </location>
</feature>